<dbReference type="Pfam" id="PF20153">
    <property type="entry name" value="DUF6535"/>
    <property type="match status" value="1"/>
</dbReference>
<proteinExistence type="predicted"/>
<evidence type="ECO:0000313" key="3">
    <source>
        <dbReference type="EMBL" id="KAF9789626.1"/>
    </source>
</evidence>
<feature type="transmembrane region" description="Helical" evidence="1">
    <location>
        <begin position="170"/>
        <end position="195"/>
    </location>
</feature>
<keyword evidence="4" id="KW-1185">Reference proteome</keyword>
<keyword evidence="1" id="KW-1133">Transmembrane helix</keyword>
<dbReference type="InterPro" id="IPR045338">
    <property type="entry name" value="DUF6535"/>
</dbReference>
<evidence type="ECO:0000313" key="4">
    <source>
        <dbReference type="Proteomes" id="UP000736335"/>
    </source>
</evidence>
<reference evidence="3" key="2">
    <citation type="submission" date="2020-11" db="EMBL/GenBank/DDBJ databases">
        <authorList>
            <consortium name="DOE Joint Genome Institute"/>
            <person name="Kuo A."/>
            <person name="Miyauchi S."/>
            <person name="Kiss E."/>
            <person name="Drula E."/>
            <person name="Kohler A."/>
            <person name="Sanchez-Garcia M."/>
            <person name="Andreopoulos B."/>
            <person name="Barry K.W."/>
            <person name="Bonito G."/>
            <person name="Buee M."/>
            <person name="Carver A."/>
            <person name="Chen C."/>
            <person name="Cichocki N."/>
            <person name="Clum A."/>
            <person name="Culley D."/>
            <person name="Crous P.W."/>
            <person name="Fauchery L."/>
            <person name="Girlanda M."/>
            <person name="Hayes R."/>
            <person name="Keri Z."/>
            <person name="Labutti K."/>
            <person name="Lipzen A."/>
            <person name="Lombard V."/>
            <person name="Magnuson J."/>
            <person name="Maillard F."/>
            <person name="Morin E."/>
            <person name="Murat C."/>
            <person name="Nolan M."/>
            <person name="Ohm R."/>
            <person name="Pangilinan J."/>
            <person name="Pereira M."/>
            <person name="Perotto S."/>
            <person name="Peter M."/>
            <person name="Riley R."/>
            <person name="Sitrit Y."/>
            <person name="Stielow B."/>
            <person name="Szollosi G."/>
            <person name="Zifcakova L."/>
            <person name="Stursova M."/>
            <person name="Spatafora J.W."/>
            <person name="Tedersoo L."/>
            <person name="Vaario L.-M."/>
            <person name="Yamada A."/>
            <person name="Yan M."/>
            <person name="Wang P."/>
            <person name="Xu J."/>
            <person name="Bruns T."/>
            <person name="Baldrian P."/>
            <person name="Vilgalys R."/>
            <person name="Henrissat B."/>
            <person name="Grigoriev I.V."/>
            <person name="Hibbett D."/>
            <person name="Nagy L.G."/>
            <person name="Martin F.M."/>
        </authorList>
    </citation>
    <scope>NUCLEOTIDE SEQUENCE</scope>
    <source>
        <strain evidence="3">UH-Tt-Lm1</strain>
    </source>
</reference>
<feature type="transmembrane region" description="Helical" evidence="1">
    <location>
        <begin position="117"/>
        <end position="136"/>
    </location>
</feature>
<feature type="transmembrane region" description="Helical" evidence="1">
    <location>
        <begin position="48"/>
        <end position="67"/>
    </location>
</feature>
<evidence type="ECO:0000259" key="2">
    <source>
        <dbReference type="Pfam" id="PF20153"/>
    </source>
</evidence>
<reference evidence="3" key="1">
    <citation type="journal article" date="2020" name="Nat. Commun.">
        <title>Large-scale genome sequencing of mycorrhizal fungi provides insights into the early evolution of symbiotic traits.</title>
        <authorList>
            <person name="Miyauchi S."/>
            <person name="Kiss E."/>
            <person name="Kuo A."/>
            <person name="Drula E."/>
            <person name="Kohler A."/>
            <person name="Sanchez-Garcia M."/>
            <person name="Morin E."/>
            <person name="Andreopoulos B."/>
            <person name="Barry K.W."/>
            <person name="Bonito G."/>
            <person name="Buee M."/>
            <person name="Carver A."/>
            <person name="Chen C."/>
            <person name="Cichocki N."/>
            <person name="Clum A."/>
            <person name="Culley D."/>
            <person name="Crous P.W."/>
            <person name="Fauchery L."/>
            <person name="Girlanda M."/>
            <person name="Hayes R.D."/>
            <person name="Keri Z."/>
            <person name="LaButti K."/>
            <person name="Lipzen A."/>
            <person name="Lombard V."/>
            <person name="Magnuson J."/>
            <person name="Maillard F."/>
            <person name="Murat C."/>
            <person name="Nolan M."/>
            <person name="Ohm R.A."/>
            <person name="Pangilinan J."/>
            <person name="Pereira M.F."/>
            <person name="Perotto S."/>
            <person name="Peter M."/>
            <person name="Pfister S."/>
            <person name="Riley R."/>
            <person name="Sitrit Y."/>
            <person name="Stielow J.B."/>
            <person name="Szollosi G."/>
            <person name="Zifcakova L."/>
            <person name="Stursova M."/>
            <person name="Spatafora J.W."/>
            <person name="Tedersoo L."/>
            <person name="Vaario L.M."/>
            <person name="Yamada A."/>
            <person name="Yan M."/>
            <person name="Wang P."/>
            <person name="Xu J."/>
            <person name="Bruns T."/>
            <person name="Baldrian P."/>
            <person name="Vilgalys R."/>
            <person name="Dunand C."/>
            <person name="Henrissat B."/>
            <person name="Grigoriev I.V."/>
            <person name="Hibbett D."/>
            <person name="Nagy L.G."/>
            <person name="Martin F.M."/>
        </authorList>
    </citation>
    <scope>NUCLEOTIDE SEQUENCE</scope>
    <source>
        <strain evidence="3">UH-Tt-Lm1</strain>
    </source>
</reference>
<dbReference type="Proteomes" id="UP000736335">
    <property type="component" value="Unassembled WGS sequence"/>
</dbReference>
<keyword evidence="1" id="KW-0472">Membrane</keyword>
<feature type="domain" description="DUF6535" evidence="2">
    <location>
        <begin position="36"/>
        <end position="196"/>
    </location>
</feature>
<organism evidence="3 4">
    <name type="scientific">Thelephora terrestris</name>
    <dbReference type="NCBI Taxonomy" id="56493"/>
    <lineage>
        <taxon>Eukaryota</taxon>
        <taxon>Fungi</taxon>
        <taxon>Dikarya</taxon>
        <taxon>Basidiomycota</taxon>
        <taxon>Agaricomycotina</taxon>
        <taxon>Agaricomycetes</taxon>
        <taxon>Thelephorales</taxon>
        <taxon>Thelephoraceae</taxon>
        <taxon>Thelephora</taxon>
    </lineage>
</organism>
<dbReference type="AlphaFoldDB" id="A0A9P6HKW0"/>
<comment type="caution">
    <text evidence="3">The sequence shown here is derived from an EMBL/GenBank/DDBJ whole genome shotgun (WGS) entry which is preliminary data.</text>
</comment>
<keyword evidence="1" id="KW-0812">Transmembrane</keyword>
<feature type="transmembrane region" description="Helical" evidence="1">
    <location>
        <begin position="201"/>
        <end position="229"/>
    </location>
</feature>
<dbReference type="OrthoDB" id="3269725at2759"/>
<sequence>MSGVGEIQVVARDDESNGERLPAMEMQQIKSRFSSEEFFKKRSDDLNIILIVAGLLSAVISAFVVFIQPQLQQDPGEDSAALLRVILYNMNKTAFGTTVPAVPDWTGPSNEIIATQVLLYLSLAFTLSSVLFALLAKQLSDTYDLVDSGDIEVGEESLSDIRVSWFALRFLLLLLPFNLQFGLLFAYCALTVYLWKVSVVVSRVVLVTALAIMPFYLIFIFLAFLNLWYANSRGLLKRISMYSLSSVSNSVSVLPPTMCMIVGRAKIPYFRGDRYDA</sequence>
<name>A0A9P6HKW0_9AGAM</name>
<dbReference type="EMBL" id="WIUZ02000003">
    <property type="protein sequence ID" value="KAF9789626.1"/>
    <property type="molecule type" value="Genomic_DNA"/>
</dbReference>
<accession>A0A9P6HKW0</accession>
<evidence type="ECO:0000256" key="1">
    <source>
        <dbReference type="SAM" id="Phobius"/>
    </source>
</evidence>
<gene>
    <name evidence="3" type="ORF">BJ322DRAFT_1043227</name>
</gene>
<protein>
    <recommendedName>
        <fullName evidence="2">DUF6535 domain-containing protein</fullName>
    </recommendedName>
</protein>